<evidence type="ECO:0000313" key="2">
    <source>
        <dbReference type="Proteomes" id="UP001162483"/>
    </source>
</evidence>
<keyword evidence="2" id="KW-1185">Reference proteome</keyword>
<name>A0ABN9BVN8_9NEOB</name>
<gene>
    <name evidence="1" type="ORF">SPARVUS_LOCUS3716233</name>
</gene>
<accession>A0ABN9BVN8</accession>
<protein>
    <submittedName>
        <fullName evidence="1">Uncharacterized protein</fullName>
    </submittedName>
</protein>
<organism evidence="1 2">
    <name type="scientific">Staurois parvus</name>
    <dbReference type="NCBI Taxonomy" id="386267"/>
    <lineage>
        <taxon>Eukaryota</taxon>
        <taxon>Metazoa</taxon>
        <taxon>Chordata</taxon>
        <taxon>Craniata</taxon>
        <taxon>Vertebrata</taxon>
        <taxon>Euteleostomi</taxon>
        <taxon>Amphibia</taxon>
        <taxon>Batrachia</taxon>
        <taxon>Anura</taxon>
        <taxon>Neobatrachia</taxon>
        <taxon>Ranoidea</taxon>
        <taxon>Ranidae</taxon>
        <taxon>Staurois</taxon>
    </lineage>
</organism>
<comment type="caution">
    <text evidence="1">The sequence shown here is derived from an EMBL/GenBank/DDBJ whole genome shotgun (WGS) entry which is preliminary data.</text>
</comment>
<sequence length="45" mass="5061">MPAGSCTAWNMASSLMGRCPVTRPLEEGTILQHLLQRDWSWQTCP</sequence>
<proteinExistence type="predicted"/>
<dbReference type="Proteomes" id="UP001162483">
    <property type="component" value="Unassembled WGS sequence"/>
</dbReference>
<evidence type="ECO:0000313" key="1">
    <source>
        <dbReference type="EMBL" id="CAI9551281.1"/>
    </source>
</evidence>
<dbReference type="EMBL" id="CATNWA010006043">
    <property type="protein sequence ID" value="CAI9551281.1"/>
    <property type="molecule type" value="Genomic_DNA"/>
</dbReference>
<reference evidence="1" key="1">
    <citation type="submission" date="2023-05" db="EMBL/GenBank/DDBJ databases">
        <authorList>
            <person name="Stuckert A."/>
        </authorList>
    </citation>
    <scope>NUCLEOTIDE SEQUENCE</scope>
</reference>